<name>A0A1R2C9M7_9CILI</name>
<dbReference type="AlphaFoldDB" id="A0A1R2C9M7"/>
<proteinExistence type="predicted"/>
<gene>
    <name evidence="1" type="ORF">SteCoe_12902</name>
</gene>
<sequence>MYPLRLVQQARRLSQMSFESKTKNPLIEHNSQIMLPKALDDLAVHINDHIRKDFSEQNLTTKVKVLEEIGFSEYMHNSSNYFTFKTPRICFADFGGKKELFLRRAGLWEAYKNLCGTEKKHLTKSTSIKVLSPLRTSLNTERKTLLKKSKTKGFIGKAQGVFQSKVSQNNCGLEDAMHITPVNSKKRNIETQTSTVRPIHAQRRGSHLII</sequence>
<dbReference type="Proteomes" id="UP000187209">
    <property type="component" value="Unassembled WGS sequence"/>
</dbReference>
<reference evidence="1 2" key="1">
    <citation type="submission" date="2016-11" db="EMBL/GenBank/DDBJ databases">
        <title>The macronuclear genome of Stentor coeruleus: a giant cell with tiny introns.</title>
        <authorList>
            <person name="Slabodnick M."/>
            <person name="Ruby J.G."/>
            <person name="Reiff S.B."/>
            <person name="Swart E.C."/>
            <person name="Gosai S."/>
            <person name="Prabakaran S."/>
            <person name="Witkowska E."/>
            <person name="Larue G.E."/>
            <person name="Fisher S."/>
            <person name="Freeman R.M."/>
            <person name="Gunawardena J."/>
            <person name="Chu W."/>
            <person name="Stover N.A."/>
            <person name="Gregory B.D."/>
            <person name="Nowacki M."/>
            <person name="Derisi J."/>
            <person name="Roy S.W."/>
            <person name="Marshall W.F."/>
            <person name="Sood P."/>
        </authorList>
    </citation>
    <scope>NUCLEOTIDE SEQUENCE [LARGE SCALE GENOMIC DNA]</scope>
    <source>
        <strain evidence="1">WM001</strain>
    </source>
</reference>
<evidence type="ECO:0000313" key="2">
    <source>
        <dbReference type="Proteomes" id="UP000187209"/>
    </source>
</evidence>
<protein>
    <submittedName>
        <fullName evidence="1">Uncharacterized protein</fullName>
    </submittedName>
</protein>
<comment type="caution">
    <text evidence="1">The sequence shown here is derived from an EMBL/GenBank/DDBJ whole genome shotgun (WGS) entry which is preliminary data.</text>
</comment>
<organism evidence="1 2">
    <name type="scientific">Stentor coeruleus</name>
    <dbReference type="NCBI Taxonomy" id="5963"/>
    <lineage>
        <taxon>Eukaryota</taxon>
        <taxon>Sar</taxon>
        <taxon>Alveolata</taxon>
        <taxon>Ciliophora</taxon>
        <taxon>Postciliodesmatophora</taxon>
        <taxon>Heterotrichea</taxon>
        <taxon>Heterotrichida</taxon>
        <taxon>Stentoridae</taxon>
        <taxon>Stentor</taxon>
    </lineage>
</organism>
<dbReference type="EMBL" id="MPUH01000228">
    <property type="protein sequence ID" value="OMJ85709.1"/>
    <property type="molecule type" value="Genomic_DNA"/>
</dbReference>
<accession>A0A1R2C9M7</accession>
<evidence type="ECO:0000313" key="1">
    <source>
        <dbReference type="EMBL" id="OMJ85709.1"/>
    </source>
</evidence>
<keyword evidence="2" id="KW-1185">Reference proteome</keyword>